<evidence type="ECO:0000256" key="2">
    <source>
        <dbReference type="ARBA" id="ARBA00022833"/>
    </source>
</evidence>
<dbReference type="InterPro" id="IPR001370">
    <property type="entry name" value="BIR_rpt"/>
</dbReference>
<dbReference type="Gene3D" id="1.10.1170.10">
    <property type="entry name" value="Inhibitor Of Apoptosis Protein (2mihbC-IAP-1), Chain A"/>
    <property type="match status" value="1"/>
</dbReference>
<keyword evidence="2" id="KW-0862">Zinc</keyword>
<dbReference type="Pfam" id="PF00653">
    <property type="entry name" value="BIR"/>
    <property type="match status" value="1"/>
</dbReference>
<gene>
    <name evidence="3" type="ORF">T265_01865</name>
</gene>
<evidence type="ECO:0000256" key="1">
    <source>
        <dbReference type="ARBA" id="ARBA00022723"/>
    </source>
</evidence>
<dbReference type="Proteomes" id="UP000054324">
    <property type="component" value="Unassembled WGS sequence"/>
</dbReference>
<dbReference type="KEGG" id="ovi:T265_01865"/>
<dbReference type="GO" id="GO:0046872">
    <property type="term" value="F:metal ion binding"/>
    <property type="evidence" value="ECO:0007669"/>
    <property type="project" value="UniProtKB-KW"/>
</dbReference>
<dbReference type="CDD" id="cd00022">
    <property type="entry name" value="BIR"/>
    <property type="match status" value="1"/>
</dbReference>
<keyword evidence="1" id="KW-0479">Metal-binding</keyword>
<accession>A0A074ZWU2</accession>
<dbReference type="SMR" id="A0A074ZWU2"/>
<dbReference type="SMART" id="SM00238">
    <property type="entry name" value="BIR"/>
    <property type="match status" value="1"/>
</dbReference>
<dbReference type="InterPro" id="IPR051190">
    <property type="entry name" value="Baculoviral_IAP"/>
</dbReference>
<dbReference type="PANTHER" id="PTHR46771">
    <property type="entry name" value="DETERIN"/>
    <property type="match status" value="1"/>
</dbReference>
<evidence type="ECO:0000313" key="4">
    <source>
        <dbReference type="Proteomes" id="UP000054324"/>
    </source>
</evidence>
<keyword evidence="4" id="KW-1185">Reference proteome</keyword>
<evidence type="ECO:0008006" key="5">
    <source>
        <dbReference type="Google" id="ProtNLM"/>
    </source>
</evidence>
<dbReference type="PROSITE" id="PS50143">
    <property type="entry name" value="BIR_REPEAT_2"/>
    <property type="match status" value="1"/>
</dbReference>
<dbReference type="EMBL" id="KL596639">
    <property type="protein sequence ID" value="KER31928.1"/>
    <property type="molecule type" value="Genomic_DNA"/>
</dbReference>
<dbReference type="PANTHER" id="PTHR46771:SF5">
    <property type="entry name" value="DETERIN"/>
    <property type="match status" value="1"/>
</dbReference>
<reference evidence="3 4" key="1">
    <citation type="submission" date="2013-11" db="EMBL/GenBank/DDBJ databases">
        <title>Opisthorchis viverrini - life in the bile duct.</title>
        <authorList>
            <person name="Young N.D."/>
            <person name="Nagarajan N."/>
            <person name="Lin S.J."/>
            <person name="Korhonen P.K."/>
            <person name="Jex A.R."/>
            <person name="Hall R.S."/>
            <person name="Safavi-Hemami H."/>
            <person name="Kaewkong W."/>
            <person name="Bertrand D."/>
            <person name="Gao S."/>
            <person name="Seet Q."/>
            <person name="Wongkham S."/>
            <person name="Teh B.T."/>
            <person name="Wongkham C."/>
            <person name="Intapan P.M."/>
            <person name="Maleewong W."/>
            <person name="Yang X."/>
            <person name="Hu M."/>
            <person name="Wang Z."/>
            <person name="Hofmann A."/>
            <person name="Sternberg P.W."/>
            <person name="Tan P."/>
            <person name="Wang J."/>
            <person name="Gasser R.B."/>
        </authorList>
    </citation>
    <scope>NUCLEOTIDE SEQUENCE [LARGE SCALE GENOMIC DNA]</scope>
</reference>
<proteinExistence type="predicted"/>
<dbReference type="RefSeq" id="XP_009164255.1">
    <property type="nucleotide sequence ID" value="XM_009165991.1"/>
</dbReference>
<name>A0A074ZWU2_OPIVI</name>
<dbReference type="STRING" id="6198.A0A074ZWU2"/>
<dbReference type="AlphaFoldDB" id="A0A074ZWU2"/>
<dbReference type="CTD" id="20316053"/>
<organism evidence="3 4">
    <name type="scientific">Opisthorchis viverrini</name>
    <name type="common">Southeast Asian liver fluke</name>
    <dbReference type="NCBI Taxonomy" id="6198"/>
    <lineage>
        <taxon>Eukaryota</taxon>
        <taxon>Metazoa</taxon>
        <taxon>Spiralia</taxon>
        <taxon>Lophotrochozoa</taxon>
        <taxon>Platyhelminthes</taxon>
        <taxon>Trematoda</taxon>
        <taxon>Digenea</taxon>
        <taxon>Opisthorchiida</taxon>
        <taxon>Opisthorchiata</taxon>
        <taxon>Opisthorchiidae</taxon>
        <taxon>Opisthorchis</taxon>
    </lineage>
</organism>
<protein>
    <recommendedName>
        <fullName evidence="5">Inhibitor of Apoptosis domain protein</fullName>
    </recommendedName>
</protein>
<dbReference type="SUPFAM" id="SSF57924">
    <property type="entry name" value="Inhibitor of apoptosis (IAP) repeat"/>
    <property type="match status" value="1"/>
</dbReference>
<dbReference type="OrthoDB" id="2196114at2759"/>
<sequence length="487" mass="55363">MPPEGSTRAGILPGCPSLDRGSRAAEVGFEPRTFRSEKTQVFLDELTKVISSFAMYFALTKCKVMLVNIQSLNTPLTIQGGALEVMGRFTYPGICISSDFIVTDEANARICKARVAFANLRHLWRQNDIFLCPKGSVYQATVHTVCMAETWPIRAAELRRLQVVDNRRLRVIARVGSCRRIRNETSRRRVLGCATGTSIEERVQHQKMRWLEPDCSLVLRRKHPAPSTTVAWPCDVRAETSSTEMSVGFCTSFRVAETTSWTTMTSRDATALDWRHCKNWQLIDVSGVRAVSFFPNYLTECLEMSLTLDEDAKFIRDLCSFDFRLKTFSCWPFDNKCNCTADRMAHSGFFHPKNGSEDLAQCFVCFKELDGWEPDDDPEKEHKSHSPNCPFLTSKPYEEMTAREGLHMDIIRYANYLHWHKEKSVETTELMMKEKLAAIRTVLGGRFTRARRVGRNDQTVQSIAASELSTCSLRSVRSTRSKRGNPG</sequence>
<dbReference type="GeneID" id="20316053"/>
<evidence type="ECO:0000313" key="3">
    <source>
        <dbReference type="EMBL" id="KER31928.1"/>
    </source>
</evidence>